<evidence type="ECO:0000259" key="4">
    <source>
        <dbReference type="PROSITE" id="PS01124"/>
    </source>
</evidence>
<dbReference type="GO" id="GO:0003700">
    <property type="term" value="F:DNA-binding transcription factor activity"/>
    <property type="evidence" value="ECO:0007669"/>
    <property type="project" value="InterPro"/>
</dbReference>
<reference evidence="5 6" key="1">
    <citation type="submission" date="2006-03" db="EMBL/GenBank/DDBJ databases">
        <authorList>
            <person name="Bartlett D.H."/>
            <person name="Valle G."/>
            <person name="Lauro F.M."/>
            <person name="Vezzi A."/>
            <person name="Simonato F."/>
            <person name="Eloe E."/>
            <person name="Vitulo N."/>
            <person name="Stratton T.K."/>
            <person name="D'angelo M."/>
            <person name="Ferriera S."/>
            <person name="Johnson J."/>
            <person name="Kravitz S."/>
            <person name="Beeson K."/>
            <person name="Sutton G."/>
            <person name="Rogers Y."/>
            <person name="Friedman R."/>
            <person name="Frazier M."/>
            <person name="Venter J.C."/>
        </authorList>
    </citation>
    <scope>NUCLEOTIDE SEQUENCE [LARGE SCALE GENOMIC DNA]</scope>
    <source>
        <strain evidence="5 6">3TCK</strain>
    </source>
</reference>
<dbReference type="InterPro" id="IPR050204">
    <property type="entry name" value="AraC_XylS_family_regulators"/>
</dbReference>
<protein>
    <recommendedName>
        <fullName evidence="4">HTH araC/xylS-type domain-containing protein</fullName>
    </recommendedName>
</protein>
<name>Q1ZAE3_9GAMM</name>
<keyword evidence="3" id="KW-0804">Transcription</keyword>
<dbReference type="Gene3D" id="1.10.10.60">
    <property type="entry name" value="Homeodomain-like"/>
    <property type="match status" value="1"/>
</dbReference>
<evidence type="ECO:0000256" key="1">
    <source>
        <dbReference type="ARBA" id="ARBA00023015"/>
    </source>
</evidence>
<comment type="caution">
    <text evidence="5">The sequence shown here is derived from an EMBL/GenBank/DDBJ whole genome shotgun (WGS) entry which is preliminary data.</text>
</comment>
<proteinExistence type="predicted"/>
<gene>
    <name evidence="5" type="ORF">P3TCK_04211</name>
</gene>
<dbReference type="HOGENOM" id="CLU_914836_0_0_6"/>
<dbReference type="EMBL" id="AAPH01000001">
    <property type="protein sequence ID" value="EAS45549.1"/>
    <property type="molecule type" value="Genomic_DNA"/>
</dbReference>
<keyword evidence="1" id="KW-0805">Transcription regulation</keyword>
<dbReference type="AlphaFoldDB" id="Q1ZAE3"/>
<evidence type="ECO:0000313" key="5">
    <source>
        <dbReference type="EMBL" id="EAS45549.1"/>
    </source>
</evidence>
<dbReference type="InterPro" id="IPR018060">
    <property type="entry name" value="HTH_AraC"/>
</dbReference>
<dbReference type="OrthoDB" id="6003540at2"/>
<dbReference type="GO" id="GO:0043565">
    <property type="term" value="F:sequence-specific DNA binding"/>
    <property type="evidence" value="ECO:0007669"/>
    <property type="project" value="InterPro"/>
</dbReference>
<dbReference type="SMART" id="SM00342">
    <property type="entry name" value="HTH_ARAC"/>
    <property type="match status" value="1"/>
</dbReference>
<evidence type="ECO:0000313" key="6">
    <source>
        <dbReference type="Proteomes" id="UP000003789"/>
    </source>
</evidence>
<feature type="domain" description="HTH araC/xylS-type" evidence="4">
    <location>
        <begin position="212"/>
        <end position="304"/>
    </location>
</feature>
<dbReference type="Pfam" id="PF12833">
    <property type="entry name" value="HTH_18"/>
    <property type="match status" value="1"/>
</dbReference>
<sequence length="304" mass="34190">MRNLNADVYLGRCHKNTTVNSLTAPIYQFDELQRMPVTFYLASSPDQIYGFAHSFNIVPNVSAAEDKSALLMFPLEAGSFIFNGVTLNANQMGLVTSHSGSAYCFQVPPDTRWMMIRFETTSRHLNLISASMMPIEVKENQLNKIRLIAHSILDDSDSNKGYIEEKKPGLEIVLQLLKELESTAPPLRPQQNQGRSRLPRKHILPFAIKALKNFTQNTGSINSIASTLGVSTRTLNNMFYERVGLAPKQYAMLIKLYALRDILLNKESYSITDAALALNITDLGRFSARYKSLFGEYPSDTLKR</sequence>
<accession>Q1ZAE3</accession>
<keyword evidence="2" id="KW-0238">DNA-binding</keyword>
<dbReference type="PANTHER" id="PTHR46796">
    <property type="entry name" value="HTH-TYPE TRANSCRIPTIONAL ACTIVATOR RHAS-RELATED"/>
    <property type="match status" value="1"/>
</dbReference>
<evidence type="ECO:0000256" key="2">
    <source>
        <dbReference type="ARBA" id="ARBA00023125"/>
    </source>
</evidence>
<organism evidence="5 6">
    <name type="scientific">Photobacterium profundum 3TCK</name>
    <dbReference type="NCBI Taxonomy" id="314280"/>
    <lineage>
        <taxon>Bacteria</taxon>
        <taxon>Pseudomonadati</taxon>
        <taxon>Pseudomonadota</taxon>
        <taxon>Gammaproteobacteria</taxon>
        <taxon>Vibrionales</taxon>
        <taxon>Vibrionaceae</taxon>
        <taxon>Photobacterium</taxon>
    </lineage>
</organism>
<evidence type="ECO:0000256" key="3">
    <source>
        <dbReference type="ARBA" id="ARBA00023163"/>
    </source>
</evidence>
<dbReference type="Proteomes" id="UP000003789">
    <property type="component" value="Unassembled WGS sequence"/>
</dbReference>
<dbReference type="PROSITE" id="PS01124">
    <property type="entry name" value="HTH_ARAC_FAMILY_2"/>
    <property type="match status" value="1"/>
</dbReference>